<dbReference type="Gene3D" id="4.10.240.10">
    <property type="entry name" value="Zn(2)-C6 fungal-type DNA-binding domain"/>
    <property type="match status" value="1"/>
</dbReference>
<dbReference type="PROSITE" id="PS50048">
    <property type="entry name" value="ZN2_CY6_FUNGAL_2"/>
    <property type="match status" value="1"/>
</dbReference>
<evidence type="ECO:0000256" key="4">
    <source>
        <dbReference type="ARBA" id="ARBA00023163"/>
    </source>
</evidence>
<dbReference type="GeneID" id="28954292"/>
<organism evidence="7 8">
    <name type="scientific">Fusarium oxysporum f. sp. lycopersici (strain 4287 / CBS 123668 / FGSC 9935 / NRRL 34936)</name>
    <name type="common">Fusarium vascular wilt of tomato</name>
    <dbReference type="NCBI Taxonomy" id="426428"/>
    <lineage>
        <taxon>Eukaryota</taxon>
        <taxon>Fungi</taxon>
        <taxon>Dikarya</taxon>
        <taxon>Ascomycota</taxon>
        <taxon>Pezizomycotina</taxon>
        <taxon>Sordariomycetes</taxon>
        <taxon>Hypocreomycetidae</taxon>
        <taxon>Hypocreales</taxon>
        <taxon>Nectriaceae</taxon>
        <taxon>Fusarium</taxon>
        <taxon>Fusarium oxysporum species complex</taxon>
    </lineage>
</organism>
<dbReference type="OrthoDB" id="4216928at2759"/>
<sequence>MVSSRQRSCSACVRGKRRCDLGFPQCGRCLSRRVTCVYAWMSPEDAQEVAESSEVIVWNDQTDSTGTSHSDHASSPPEVLPGNCDVSLFPTPITLPPPLVPLIEEISGQGRTISLFTPDPYPQSTNQSYPNTDLNAQTLYPATTIGTSLVPSWGPKTSSVYTGNTFKERAEYAASRLVHQVKSFAESGQTSFIHYSQVSSSTALRDAFTACSLYTTRNSVNASLVASEIAQRAELLIKATDTAIALSPPNPYSVMNLDLLPSIQAILIYQSMRLFSDDSSQKIQAEQNAKSLARWVDILRAQTADASSILSKSGHSWKDWVRAESVQRTMVFADLLDSIYTFLEFGWYQPSSTMAKLSFAGQEAIWNARSMTEWHEARKQKAWLRVEMSRFRDSIKGASLNQIEELGIIILVSYEGVEVLTEWAGDDKSLLEKWGLRSGADMLSWPN</sequence>
<dbReference type="Pfam" id="PF00172">
    <property type="entry name" value="Zn_clus"/>
    <property type="match status" value="1"/>
</dbReference>
<protein>
    <recommendedName>
        <fullName evidence="6">Zn(2)-C6 fungal-type domain-containing protein</fullName>
    </recommendedName>
</protein>
<keyword evidence="3" id="KW-0805">Transcription regulation</keyword>
<dbReference type="GO" id="GO:0000981">
    <property type="term" value="F:DNA-binding transcription factor activity, RNA polymerase II-specific"/>
    <property type="evidence" value="ECO:0007669"/>
    <property type="project" value="InterPro"/>
</dbReference>
<dbReference type="InterPro" id="IPR036864">
    <property type="entry name" value="Zn2-C6_fun-type_DNA-bd_sf"/>
</dbReference>
<dbReference type="PANTHER" id="PTHR47660">
    <property type="entry name" value="TRANSCRIPTION FACTOR WITH C2H2 AND ZN(2)-CYS(6) DNA BINDING DOMAIN (EUROFUNG)-RELATED-RELATED"/>
    <property type="match status" value="1"/>
</dbReference>
<feature type="domain" description="Zn(2)-C6 fungal-type" evidence="6">
    <location>
        <begin position="8"/>
        <end position="38"/>
    </location>
</feature>
<dbReference type="RefSeq" id="XP_018251560.1">
    <property type="nucleotide sequence ID" value="XM_018392945.1"/>
</dbReference>
<reference evidence="7" key="1">
    <citation type="submission" date="2007-04" db="EMBL/GenBank/DDBJ databases">
        <authorList>
            <consortium name="The Broad Institute Genome Sequencing Platform"/>
            <person name="Birren B."/>
            <person name="Lander E."/>
            <person name="Galagan J."/>
            <person name="Nusbaum C."/>
            <person name="Devon K."/>
            <person name="Ma L.-J."/>
            <person name="Jaffe D."/>
            <person name="Butler J."/>
            <person name="Alvarez P."/>
            <person name="Gnerre S."/>
            <person name="Grabherr M."/>
            <person name="Kleber M."/>
            <person name="Mauceli E."/>
            <person name="Brockman W."/>
            <person name="MacCallum I.A."/>
            <person name="Young S."/>
            <person name="LaButti K."/>
            <person name="DeCaprio D."/>
            <person name="Crawford M."/>
            <person name="Koehrsen M."/>
            <person name="Engels R."/>
            <person name="Montgomery P."/>
            <person name="Pearson M."/>
            <person name="Howarth C."/>
            <person name="Larson L."/>
            <person name="White J."/>
            <person name="O'Leary S."/>
            <person name="Kodira C."/>
            <person name="Zeng Q."/>
            <person name="Yandava C."/>
            <person name="Alvarado L."/>
            <person name="Kistler C."/>
            <person name="Shim W.-B."/>
            <person name="Kang S."/>
            <person name="Woloshuk C."/>
        </authorList>
    </citation>
    <scope>NUCLEOTIDE SEQUENCE</scope>
    <source>
        <strain evidence="7">4287</strain>
    </source>
</reference>
<evidence type="ECO:0000256" key="3">
    <source>
        <dbReference type="ARBA" id="ARBA00023015"/>
    </source>
</evidence>
<dbReference type="InterPro" id="IPR001138">
    <property type="entry name" value="Zn2Cys6_DnaBD"/>
</dbReference>
<evidence type="ECO:0000256" key="1">
    <source>
        <dbReference type="ARBA" id="ARBA00022723"/>
    </source>
</evidence>
<dbReference type="CDD" id="cd00067">
    <property type="entry name" value="GAL4"/>
    <property type="match status" value="1"/>
</dbReference>
<dbReference type="AlphaFoldDB" id="A0A0J9VS71"/>
<dbReference type="GO" id="GO:0008270">
    <property type="term" value="F:zinc ion binding"/>
    <property type="evidence" value="ECO:0007669"/>
    <property type="project" value="InterPro"/>
</dbReference>
<dbReference type="SUPFAM" id="SSF57701">
    <property type="entry name" value="Zn2/Cys6 DNA-binding domain"/>
    <property type="match status" value="1"/>
</dbReference>
<evidence type="ECO:0000313" key="7">
    <source>
        <dbReference type="EMBL" id="KNB13515.1"/>
    </source>
</evidence>
<name>A0A0J9VS71_FUSO4</name>
<reference evidence="7" key="2">
    <citation type="journal article" date="2010" name="Nature">
        <title>Comparative genomics reveals mobile pathogenicity chromosomes in Fusarium.</title>
        <authorList>
            <person name="Ma L.J."/>
            <person name="van der Does H.C."/>
            <person name="Borkovich K.A."/>
            <person name="Coleman J.J."/>
            <person name="Daboussi M.J."/>
            <person name="Di Pietro A."/>
            <person name="Dufresne M."/>
            <person name="Freitag M."/>
            <person name="Grabherr M."/>
            <person name="Henrissat B."/>
            <person name="Houterman P.M."/>
            <person name="Kang S."/>
            <person name="Shim W.B."/>
            <person name="Woloshuk C."/>
            <person name="Xie X."/>
            <person name="Xu J.R."/>
            <person name="Antoniw J."/>
            <person name="Baker S.E."/>
            <person name="Bluhm B.H."/>
            <person name="Breakspear A."/>
            <person name="Brown D.W."/>
            <person name="Butchko R.A."/>
            <person name="Chapman S."/>
            <person name="Coulson R."/>
            <person name="Coutinho P.M."/>
            <person name="Danchin E.G."/>
            <person name="Diener A."/>
            <person name="Gale L.R."/>
            <person name="Gardiner D.M."/>
            <person name="Goff S."/>
            <person name="Hammond-Kosack K.E."/>
            <person name="Hilburn K."/>
            <person name="Hua-Van A."/>
            <person name="Jonkers W."/>
            <person name="Kazan K."/>
            <person name="Kodira C.D."/>
            <person name="Koehrsen M."/>
            <person name="Kumar L."/>
            <person name="Lee Y.H."/>
            <person name="Li L."/>
            <person name="Manners J.M."/>
            <person name="Miranda-Saavedra D."/>
            <person name="Mukherjee M."/>
            <person name="Park G."/>
            <person name="Park J."/>
            <person name="Park S.Y."/>
            <person name="Proctor R.H."/>
            <person name="Regev A."/>
            <person name="Ruiz-Roldan M.C."/>
            <person name="Sain D."/>
            <person name="Sakthikumar S."/>
            <person name="Sykes S."/>
            <person name="Schwartz D.C."/>
            <person name="Turgeon B.G."/>
            <person name="Wapinski I."/>
            <person name="Yoder O."/>
            <person name="Young S."/>
            <person name="Zeng Q."/>
            <person name="Zhou S."/>
            <person name="Galagan J."/>
            <person name="Cuomo C.A."/>
            <person name="Kistler H.C."/>
            <person name="Rep M."/>
        </authorList>
    </citation>
    <scope>NUCLEOTIDE SEQUENCE [LARGE SCALE GENOMIC DNA]</scope>
    <source>
        <strain evidence="7">4287</strain>
    </source>
</reference>
<accession>A0A0J9VS71</accession>
<keyword evidence="2" id="KW-0862">Zinc</keyword>
<dbReference type="VEuPathDB" id="FungiDB:FOXG_13000"/>
<gene>
    <name evidence="7" type="ORF">FOXG_13000</name>
</gene>
<proteinExistence type="predicted"/>
<evidence type="ECO:0000313" key="8">
    <source>
        <dbReference type="Proteomes" id="UP000009097"/>
    </source>
</evidence>
<keyword evidence="4" id="KW-0804">Transcription</keyword>
<dbReference type="EMBL" id="DS231712">
    <property type="protein sequence ID" value="KNB13515.1"/>
    <property type="molecule type" value="Genomic_DNA"/>
</dbReference>
<keyword evidence="1" id="KW-0479">Metal-binding</keyword>
<evidence type="ECO:0000259" key="6">
    <source>
        <dbReference type="PROSITE" id="PS50048"/>
    </source>
</evidence>
<dbReference type="SMART" id="SM00066">
    <property type="entry name" value="GAL4"/>
    <property type="match status" value="1"/>
</dbReference>
<evidence type="ECO:0000256" key="2">
    <source>
        <dbReference type="ARBA" id="ARBA00022833"/>
    </source>
</evidence>
<dbReference type="KEGG" id="fox:FOXG_13000"/>
<keyword evidence="5" id="KW-0539">Nucleus</keyword>
<evidence type="ECO:0000256" key="5">
    <source>
        <dbReference type="ARBA" id="ARBA00023242"/>
    </source>
</evidence>
<dbReference type="Proteomes" id="UP000009097">
    <property type="component" value="Unassembled WGS sequence"/>
</dbReference>